<keyword evidence="5" id="KW-0677">Repeat</keyword>
<dbReference type="PRINTS" id="PR00700">
    <property type="entry name" value="PRTYPHPHTASE"/>
</dbReference>
<dbReference type="InterPro" id="IPR000387">
    <property type="entry name" value="Tyr_Pase_dom"/>
</dbReference>
<dbReference type="InterPro" id="IPR003595">
    <property type="entry name" value="Tyr_Pase_cat"/>
</dbReference>
<feature type="domain" description="Fibronectin type-III" evidence="17">
    <location>
        <begin position="592"/>
        <end position="682"/>
    </location>
</feature>
<dbReference type="InterPro" id="IPR029021">
    <property type="entry name" value="Prot-tyrosine_phosphatase-like"/>
</dbReference>
<comment type="caution">
    <text evidence="18">The sequence shown here is derived from an EMBL/GenBank/DDBJ whole genome shotgun (WGS) entry which is preliminary data.</text>
</comment>
<dbReference type="EMBL" id="BMAO01005199">
    <property type="protein sequence ID" value="GFQ99837.1"/>
    <property type="molecule type" value="Genomic_DNA"/>
</dbReference>
<dbReference type="InterPro" id="IPR013783">
    <property type="entry name" value="Ig-like_fold"/>
</dbReference>
<keyword evidence="19" id="KW-1185">Reference proteome</keyword>
<evidence type="ECO:0000259" key="15">
    <source>
        <dbReference type="PROSITE" id="PS50055"/>
    </source>
</evidence>
<evidence type="ECO:0000256" key="12">
    <source>
        <dbReference type="SAM" id="MobiDB-lite"/>
    </source>
</evidence>
<comment type="catalytic activity">
    <reaction evidence="11">
        <text>O-phospho-L-tyrosyl-[protein] + H2O = L-tyrosyl-[protein] + phosphate</text>
        <dbReference type="Rhea" id="RHEA:10684"/>
        <dbReference type="Rhea" id="RHEA-COMP:10136"/>
        <dbReference type="Rhea" id="RHEA-COMP:20101"/>
        <dbReference type="ChEBI" id="CHEBI:15377"/>
        <dbReference type="ChEBI" id="CHEBI:43474"/>
        <dbReference type="ChEBI" id="CHEBI:46858"/>
        <dbReference type="ChEBI" id="CHEBI:61978"/>
        <dbReference type="EC" id="3.1.3.48"/>
    </reaction>
</comment>
<dbReference type="InterPro" id="IPR003961">
    <property type="entry name" value="FN3_dom"/>
</dbReference>
<feature type="domain" description="Fibronectin type-III" evidence="17">
    <location>
        <begin position="1252"/>
        <end position="1358"/>
    </location>
</feature>
<dbReference type="Proteomes" id="UP000887116">
    <property type="component" value="Unassembled WGS sequence"/>
</dbReference>
<evidence type="ECO:0000259" key="17">
    <source>
        <dbReference type="PROSITE" id="PS50853"/>
    </source>
</evidence>
<feature type="domain" description="Fibronectin type-III" evidence="17">
    <location>
        <begin position="1362"/>
        <end position="1460"/>
    </location>
</feature>
<keyword evidence="6" id="KW-0378">Hydrolase</keyword>
<keyword evidence="4 14" id="KW-0732">Signal</keyword>
<dbReference type="GO" id="GO:0004725">
    <property type="term" value="F:protein tyrosine phosphatase activity"/>
    <property type="evidence" value="ECO:0007669"/>
    <property type="project" value="UniProtKB-EC"/>
</dbReference>
<accession>A0A8X6GAS1</accession>
<dbReference type="Gene3D" id="3.90.190.10">
    <property type="entry name" value="Protein tyrosine phosphatase superfamily"/>
    <property type="match status" value="1"/>
</dbReference>
<feature type="signal peptide" evidence="14">
    <location>
        <begin position="1"/>
        <end position="26"/>
    </location>
</feature>
<evidence type="ECO:0000313" key="18">
    <source>
        <dbReference type="EMBL" id="GFQ99837.1"/>
    </source>
</evidence>
<dbReference type="Pfam" id="PF18861">
    <property type="entry name" value="PTP_tm"/>
    <property type="match status" value="1"/>
</dbReference>
<evidence type="ECO:0000256" key="14">
    <source>
        <dbReference type="SAM" id="SignalP"/>
    </source>
</evidence>
<gene>
    <name evidence="18" type="primary">Ptprq</name>
    <name evidence="18" type="ORF">TNCT_164451</name>
</gene>
<feature type="domain" description="Fibronectin type-III" evidence="17">
    <location>
        <begin position="875"/>
        <end position="967"/>
    </location>
</feature>
<evidence type="ECO:0000256" key="7">
    <source>
        <dbReference type="ARBA" id="ARBA00022912"/>
    </source>
</evidence>
<evidence type="ECO:0000256" key="3">
    <source>
        <dbReference type="ARBA" id="ARBA00022692"/>
    </source>
</evidence>
<feature type="domain" description="Fibronectin type-III" evidence="17">
    <location>
        <begin position="129"/>
        <end position="210"/>
    </location>
</feature>
<feature type="transmembrane region" description="Helical" evidence="13">
    <location>
        <begin position="1630"/>
        <end position="1654"/>
    </location>
</feature>
<dbReference type="InterPro" id="IPR041201">
    <property type="entry name" value="PTPRJ_TM"/>
</dbReference>
<dbReference type="PANTHER" id="PTHR46957">
    <property type="entry name" value="CYTOKINE RECEPTOR"/>
    <property type="match status" value="1"/>
</dbReference>
<dbReference type="Pfam" id="PF00102">
    <property type="entry name" value="Y_phosphatase"/>
    <property type="match status" value="1"/>
</dbReference>
<name>A0A8X6GAS1_TRICU</name>
<keyword evidence="10" id="KW-0325">Glycoprotein</keyword>
<evidence type="ECO:0000256" key="2">
    <source>
        <dbReference type="ARBA" id="ARBA00013064"/>
    </source>
</evidence>
<dbReference type="GO" id="GO:0048666">
    <property type="term" value="P:neuron development"/>
    <property type="evidence" value="ECO:0007669"/>
    <property type="project" value="UniProtKB-ARBA"/>
</dbReference>
<dbReference type="SMART" id="SM00060">
    <property type="entry name" value="FN3"/>
    <property type="match status" value="15"/>
</dbReference>
<keyword evidence="3 13" id="KW-0812">Transmembrane</keyword>
<dbReference type="PANTHER" id="PTHR46957:SF3">
    <property type="entry name" value="CYTOKINE RECEPTOR"/>
    <property type="match status" value="1"/>
</dbReference>
<feature type="region of interest" description="Disordered" evidence="12">
    <location>
        <begin position="1348"/>
        <end position="1372"/>
    </location>
</feature>
<evidence type="ECO:0000256" key="4">
    <source>
        <dbReference type="ARBA" id="ARBA00022729"/>
    </source>
</evidence>
<dbReference type="OrthoDB" id="6419344at2759"/>
<dbReference type="PROSITE" id="PS50056">
    <property type="entry name" value="TYR_PHOSPHATASE_2"/>
    <property type="match status" value="1"/>
</dbReference>
<feature type="domain" description="Fibronectin type-III" evidence="17">
    <location>
        <begin position="1065"/>
        <end position="1154"/>
    </location>
</feature>
<evidence type="ECO:0000256" key="13">
    <source>
        <dbReference type="SAM" id="Phobius"/>
    </source>
</evidence>
<feature type="domain" description="Fibronectin type-III" evidence="17">
    <location>
        <begin position="1158"/>
        <end position="1249"/>
    </location>
</feature>
<feature type="domain" description="Tyrosine-protein phosphatase" evidence="15">
    <location>
        <begin position="1717"/>
        <end position="1973"/>
    </location>
</feature>
<dbReference type="FunFam" id="3.90.190.10:FF:000009">
    <property type="entry name" value="Receptor-type tyrosine-protein phosphatase beta"/>
    <property type="match status" value="1"/>
</dbReference>
<proteinExistence type="predicted"/>
<feature type="domain" description="Fibronectin type-III" evidence="17">
    <location>
        <begin position="310"/>
        <end position="400"/>
    </location>
</feature>
<evidence type="ECO:0000313" key="19">
    <source>
        <dbReference type="Proteomes" id="UP000887116"/>
    </source>
</evidence>
<dbReference type="Gene3D" id="2.60.40.10">
    <property type="entry name" value="Immunoglobulins"/>
    <property type="match status" value="14"/>
</dbReference>
<dbReference type="GO" id="GO:0016020">
    <property type="term" value="C:membrane"/>
    <property type="evidence" value="ECO:0007669"/>
    <property type="project" value="UniProtKB-SubCell"/>
</dbReference>
<feature type="domain" description="Fibronectin type-III" evidence="17">
    <location>
        <begin position="971"/>
        <end position="1061"/>
    </location>
</feature>
<keyword evidence="9 13" id="KW-0472">Membrane</keyword>
<feature type="domain" description="Tyrosine specific protein phosphatases" evidence="16">
    <location>
        <begin position="1892"/>
        <end position="1964"/>
    </location>
</feature>
<keyword evidence="7" id="KW-0904">Protein phosphatase</keyword>
<dbReference type="InterPro" id="IPR036116">
    <property type="entry name" value="FN3_sf"/>
</dbReference>
<dbReference type="InterPro" id="IPR016130">
    <property type="entry name" value="Tyr_Pase_AS"/>
</dbReference>
<feature type="domain" description="Fibronectin type-III" evidence="17">
    <location>
        <begin position="214"/>
        <end position="306"/>
    </location>
</feature>
<evidence type="ECO:0000259" key="16">
    <source>
        <dbReference type="PROSITE" id="PS50056"/>
    </source>
</evidence>
<evidence type="ECO:0000256" key="6">
    <source>
        <dbReference type="ARBA" id="ARBA00022801"/>
    </source>
</evidence>
<dbReference type="SUPFAM" id="SSF52799">
    <property type="entry name" value="(Phosphotyrosine protein) phosphatases II"/>
    <property type="match status" value="1"/>
</dbReference>
<evidence type="ECO:0000256" key="10">
    <source>
        <dbReference type="ARBA" id="ARBA00023180"/>
    </source>
</evidence>
<comment type="subcellular location">
    <subcellularLocation>
        <location evidence="1">Membrane</location>
        <topology evidence="1">Single-pass type I membrane protein</topology>
    </subcellularLocation>
</comment>
<evidence type="ECO:0000256" key="5">
    <source>
        <dbReference type="ARBA" id="ARBA00022737"/>
    </source>
</evidence>
<feature type="domain" description="Fibronectin type-III" evidence="17">
    <location>
        <begin position="402"/>
        <end position="494"/>
    </location>
</feature>
<protein>
    <recommendedName>
        <fullName evidence="2">protein-tyrosine-phosphatase</fullName>
        <ecNumber evidence="2">3.1.3.48</ecNumber>
    </recommendedName>
</protein>
<dbReference type="SMART" id="SM00404">
    <property type="entry name" value="PTPc_motif"/>
    <property type="match status" value="1"/>
</dbReference>
<keyword evidence="8 13" id="KW-1133">Transmembrane helix</keyword>
<evidence type="ECO:0000256" key="8">
    <source>
        <dbReference type="ARBA" id="ARBA00022989"/>
    </source>
</evidence>
<evidence type="ECO:0000256" key="11">
    <source>
        <dbReference type="ARBA" id="ARBA00051722"/>
    </source>
</evidence>
<dbReference type="Pfam" id="PF00041">
    <property type="entry name" value="fn3"/>
    <property type="match status" value="13"/>
</dbReference>
<dbReference type="SMART" id="SM00194">
    <property type="entry name" value="PTPc"/>
    <property type="match status" value="1"/>
</dbReference>
<dbReference type="InterPro" id="IPR050713">
    <property type="entry name" value="RTP_Phos/Ushers"/>
</dbReference>
<dbReference type="SUPFAM" id="SSF49265">
    <property type="entry name" value="Fibronectin type III"/>
    <property type="match status" value="8"/>
</dbReference>
<dbReference type="PROSITE" id="PS50055">
    <property type="entry name" value="TYR_PHOSPHATASE_PTP"/>
    <property type="match status" value="1"/>
</dbReference>
<evidence type="ECO:0000256" key="9">
    <source>
        <dbReference type="ARBA" id="ARBA00023136"/>
    </source>
</evidence>
<reference evidence="18" key="1">
    <citation type="submission" date="2020-07" db="EMBL/GenBank/DDBJ databases">
        <title>Multicomponent nature underlies the extraordinary mechanical properties of spider dragline silk.</title>
        <authorList>
            <person name="Kono N."/>
            <person name="Nakamura H."/>
            <person name="Mori M."/>
            <person name="Yoshida Y."/>
            <person name="Ohtoshi R."/>
            <person name="Malay A.D."/>
            <person name="Moran D.A.P."/>
            <person name="Tomita M."/>
            <person name="Numata K."/>
            <person name="Arakawa K."/>
        </authorList>
    </citation>
    <scope>NUCLEOTIDE SEQUENCE</scope>
</reference>
<evidence type="ECO:0000256" key="1">
    <source>
        <dbReference type="ARBA" id="ARBA00004479"/>
    </source>
</evidence>
<feature type="domain" description="Fibronectin type-III" evidence="17">
    <location>
        <begin position="686"/>
        <end position="776"/>
    </location>
</feature>
<dbReference type="EC" id="3.1.3.48" evidence="2"/>
<dbReference type="InterPro" id="IPR000242">
    <property type="entry name" value="PTP_cat"/>
</dbReference>
<organism evidence="18 19">
    <name type="scientific">Trichonephila clavata</name>
    <name type="common">Joro spider</name>
    <name type="synonym">Nephila clavata</name>
    <dbReference type="NCBI Taxonomy" id="2740835"/>
    <lineage>
        <taxon>Eukaryota</taxon>
        <taxon>Metazoa</taxon>
        <taxon>Ecdysozoa</taxon>
        <taxon>Arthropoda</taxon>
        <taxon>Chelicerata</taxon>
        <taxon>Arachnida</taxon>
        <taxon>Araneae</taxon>
        <taxon>Araneomorphae</taxon>
        <taxon>Entelegynae</taxon>
        <taxon>Araneoidea</taxon>
        <taxon>Nephilidae</taxon>
        <taxon>Trichonephila</taxon>
    </lineage>
</organism>
<dbReference type="PROSITE" id="PS50853">
    <property type="entry name" value="FN3"/>
    <property type="match status" value="14"/>
</dbReference>
<dbReference type="PROSITE" id="PS00383">
    <property type="entry name" value="TYR_PHOSPHATASE_1"/>
    <property type="match status" value="1"/>
</dbReference>
<dbReference type="CDD" id="cd00063">
    <property type="entry name" value="FN3"/>
    <property type="match status" value="13"/>
</dbReference>
<feature type="compositionally biased region" description="Polar residues" evidence="12">
    <location>
        <begin position="1348"/>
        <end position="1358"/>
    </location>
</feature>
<sequence>MAGTVVLLLGLLLGLTNNCGIYVVKAENVTVPAADSCTAPWNVTVDKDLNILWEGEPRDGDVRVNIEILEPNLTNCLKKTSFSSKFDEEGPPIPDIPCLNSAYRVVAELLCEGIVINNITKVVWTEPDVPSNVRSTNVTSSSFQINWDPPPGLVEEYKIKVNSAETFASDTWILMQHLESDTQYSVEVSARNKYEWGSWSKAIMVKTKKLVLTVPSNLRILDVTNVTIQVTWDRVTSDDVVDDDVFYTIQRRSLGPSPVIGVNTTNSSVTLRKLSPFTVYYIRIRARVYAVKGDWSDPLVVRTLVGIPLEPQNLSVSTYNSVKISVKWSQPTPNRGPIDFYTVKWTSLDSGTSEEANTSDTDYTIQNLTPLTSYDICISATTSAGTGNWSSEINIQTKRPSPPENVRQTAVNSSSVTIQWDEVNIYKGRGIIIGYSVRWYKLGYSSYETQNTTDLSLILDDMEPLTKYLFQVCSWTEVGSSVWTNPLLAKTALGVPLPPEKLSKGKVNTTSIEILWKVPTTYRNLVIQHTIRWQNVNNKDIKRVNTTKTSYTIKNLEPYTSYSIQVKSWTEDGAGDWSNSIIVQTSTAVPLQPKNVREEDVRNTSVLILWDEPYPIRGAIEFYLIKWQQDETSATFQNTTVDTFYFIEDLTPSRKYFIQVRAKTIAGYGNWSEPITVWTVAGLPMTPGNVKIIRYMRRSLEVVWEEPQPFRGKIISYTIQWGERGSSNVSSEYTNDTSYVIKHLLPYTWYSVAVKASTEAGDSDWSKSVEGRTAIGIPSKPRNLQDRTPATNTTIEIEWEEPKPTNGPIVNYSVRWTNLNNNVTTSSVSKDTIYVISDLKPYTNHSVKVRAATAAGFGEWTEEMIFRTDIGVPYQPKEVKELRITDTSIYLTWKEPQPLVGYVIHYIVEWTDIATNESKSEKVESLYLYHTIKSLLPYTKYLIRVSAETEAGLGEWSDAIEVQTLSGVPSAPQNIQQSKATNLTICVKWDEPTPFVGPILSYTVSWKCSVDVRNHTESANASSYCISSLQPYTVYEIGVRAETAAGFGPWSETAKIQTAIGIPAIVRNVKLQDKTAWSIHLTWQPPDPTNGPLKNYEIKWGNNGTLTTSSLTKTASFKADNLIPYTEYTFQISASTEKGFGLPSEPLTTRTSVAAPSAPLNLMLVSASNLTLSVRWKTPREPNGPILGYKVKWVKTFENVQISEFEVQSLQHVIAGLDPYTNYTIQVCARTSAGSGPWTSVLVASTKIGIPKPAELISVKSEGSRTIIVEWSTLNPYPGPTTYTLEVWRKPSLCDTSRRDVREKSIEGSRGSGEWRFSREEAVEDLTPFSDYYVRVLLKTVVDGSASANSQVVRTSPDSPGPPRQVEADCTESTETEVRWKAPLRPNGKIIEYLVRYGVEYQGWSDEALLVDNECKENHRIKLVGLRPERKYKIYVRAKAEHVEENGAEASLRGYCVLPAGIPSLENINNLKIYGSGPHNLILEWSQDVFSDSMGELVNYAIIIGVSEAVGNATSGKTADIFPSWSNYSVGSSNFYQATPLEWNPFNLDEEEEDPLQCTEIEKGRSQSQSIFRCTVGIDNECPENKFYCNGKLAPNTQYGVKIRAFTRGGFSETDPVFAYTDPIKETSSFIGIIIGVALVLVLVSVFVIGTIVLRRKGKLDELRLAILVRLGQGPTAPSIPPEQVLQLETCATIKTLNTQNFADHVRLMMSDSHLRFSQEFEALKKNSPKFPCTAAEMEENRPKNRWLNIFPYDPSRVKLLPLGDEPGSDFVNANYIPGYSSLREYIATQGPLANTVDDFWRMIWEQSVSMIVMLTQCVERGKKKCEQYWPDAGEAKHYGDMQVRTISESMLSSYIIRLFHVQLGSQERRVKQMHFTHWPDFGCPECPDDLINFIRAVRDHLPRFKPGPIIVHCSAGVGRTGTFIAVDRLSQQLRNTDAIDIFGTVMELRHHRINMVQTEDQYIYIHCVSSSW</sequence>
<feature type="domain" description="Fibronectin type-III" evidence="17">
    <location>
        <begin position="780"/>
        <end position="871"/>
    </location>
</feature>
<feature type="domain" description="Fibronectin type-III" evidence="17">
    <location>
        <begin position="498"/>
        <end position="588"/>
    </location>
</feature>
<feature type="chain" id="PRO_5036481020" description="protein-tyrosine-phosphatase" evidence="14">
    <location>
        <begin position="27"/>
        <end position="1973"/>
    </location>
</feature>